<protein>
    <submittedName>
        <fullName evidence="15">TonB-dependent receptor</fullName>
    </submittedName>
</protein>
<dbReference type="Gene3D" id="2.40.170.20">
    <property type="entry name" value="TonB-dependent receptor, beta-barrel domain"/>
    <property type="match status" value="1"/>
</dbReference>
<keyword evidence="4 10" id="KW-1134">Transmembrane beta strand</keyword>
<evidence type="ECO:0000313" key="16">
    <source>
        <dbReference type="Proteomes" id="UP000480684"/>
    </source>
</evidence>
<reference evidence="15 16" key="1">
    <citation type="submission" date="2020-02" db="EMBL/GenBank/DDBJ databases">
        <authorList>
            <person name="Dziuba M."/>
            <person name="Kuznetsov B."/>
            <person name="Mardanov A."/>
            <person name="Ravin N."/>
            <person name="Grouzdev D."/>
        </authorList>
    </citation>
    <scope>NUCLEOTIDE SEQUENCE [LARGE SCALE GENOMIC DNA]</scope>
    <source>
        <strain evidence="15 16">SpK</strain>
    </source>
</reference>
<dbReference type="GO" id="GO:0009279">
    <property type="term" value="C:cell outer membrane"/>
    <property type="evidence" value="ECO:0007669"/>
    <property type="project" value="UniProtKB-SubCell"/>
</dbReference>
<evidence type="ECO:0000256" key="2">
    <source>
        <dbReference type="ARBA" id="ARBA00009810"/>
    </source>
</evidence>
<dbReference type="AlphaFoldDB" id="A0A7C9QSN4"/>
<comment type="subcellular location">
    <subcellularLocation>
        <location evidence="1 10">Cell outer membrane</location>
        <topology evidence="1 10">Multi-pass membrane protein</topology>
    </subcellularLocation>
</comment>
<keyword evidence="6 11" id="KW-0798">TonB box</keyword>
<evidence type="ECO:0000256" key="7">
    <source>
        <dbReference type="ARBA" id="ARBA00023136"/>
    </source>
</evidence>
<dbReference type="InterPro" id="IPR036942">
    <property type="entry name" value="Beta-barrel_TonB_sf"/>
</dbReference>
<evidence type="ECO:0000256" key="12">
    <source>
        <dbReference type="SAM" id="SignalP"/>
    </source>
</evidence>
<dbReference type="InterPro" id="IPR010105">
    <property type="entry name" value="TonB_sidphr_rcpt"/>
</dbReference>
<evidence type="ECO:0000256" key="6">
    <source>
        <dbReference type="ARBA" id="ARBA00023077"/>
    </source>
</evidence>
<evidence type="ECO:0000256" key="1">
    <source>
        <dbReference type="ARBA" id="ARBA00004571"/>
    </source>
</evidence>
<dbReference type="GO" id="GO:0015891">
    <property type="term" value="P:siderophore transport"/>
    <property type="evidence" value="ECO:0007669"/>
    <property type="project" value="InterPro"/>
</dbReference>
<dbReference type="SUPFAM" id="SSF56935">
    <property type="entry name" value="Porins"/>
    <property type="match status" value="1"/>
</dbReference>
<keyword evidence="12" id="KW-0732">Signal</keyword>
<dbReference type="NCBIfam" id="TIGR01783">
    <property type="entry name" value="TonB-siderophor"/>
    <property type="match status" value="1"/>
</dbReference>
<dbReference type="CDD" id="cd01347">
    <property type="entry name" value="ligand_gated_channel"/>
    <property type="match status" value="1"/>
</dbReference>
<proteinExistence type="inferred from homology"/>
<dbReference type="InterPro" id="IPR037066">
    <property type="entry name" value="Plug_dom_sf"/>
</dbReference>
<name>A0A7C9QSN4_9PROT</name>
<keyword evidence="7 10" id="KW-0472">Membrane</keyword>
<dbReference type="Gene3D" id="2.170.130.10">
    <property type="entry name" value="TonB-dependent receptor, plug domain"/>
    <property type="match status" value="1"/>
</dbReference>
<evidence type="ECO:0000256" key="9">
    <source>
        <dbReference type="ARBA" id="ARBA00023237"/>
    </source>
</evidence>
<keyword evidence="5 10" id="KW-0812">Transmembrane</keyword>
<dbReference type="PANTHER" id="PTHR32552">
    <property type="entry name" value="FERRICHROME IRON RECEPTOR-RELATED"/>
    <property type="match status" value="1"/>
</dbReference>
<dbReference type="PANTHER" id="PTHR32552:SF82">
    <property type="entry name" value="FCUA PROTEIN"/>
    <property type="match status" value="1"/>
</dbReference>
<dbReference type="Pfam" id="PF00593">
    <property type="entry name" value="TonB_dep_Rec_b-barrel"/>
    <property type="match status" value="1"/>
</dbReference>
<keyword evidence="9 10" id="KW-0998">Cell outer membrane</keyword>
<gene>
    <name evidence="15" type="ORF">G4223_03945</name>
</gene>
<dbReference type="GO" id="GO:0038023">
    <property type="term" value="F:signaling receptor activity"/>
    <property type="evidence" value="ECO:0007669"/>
    <property type="project" value="InterPro"/>
</dbReference>
<accession>A0A7C9QSN4</accession>
<dbReference type="InterPro" id="IPR039426">
    <property type="entry name" value="TonB-dep_rcpt-like"/>
</dbReference>
<sequence length="728" mass="79439">MRPQSVSRSFALTAGTAMSLVLSAFSPAAAQTASSETEATAEVVVTDQQETPEGSVENGYRYDAGNLGPLGKTSLQDTPYSLHVTSGEMMRNREAHTLEEALKPNPTVASLLNSNGINSLTRMMIRGFTAADGGELRDGLVDRSFTFPPMEIVDRIEVLNGFNGFLYGFSAPGGTINYVSKMPTEKTLTSATAGVYGGGIGYVHADLGGKVASTGNRLGYRFNAYRENGSTFIDGGEQDRALVSGVLTYQLAPDTVVRADMWHQDYKVQGLSTYFRPNGGNWSGTGIRVPDAKDLDPSTQYTQPWTYNQSEKTVVGTGLDSKLNDTFTLRTGYRYATMWRRDTYVNAVLLDNSGNYSEVANIEPTQSEQYHSAYALMDAKFGTFGIGHEVTFGYTGTDMYYKRANKNTQTLGNASFSSQPSYSLSATAYTFAPNNNFQQTYNNNYLLGDTLTLNEQWKLLLGITHARYDQHAWGRGTTISTSNYKAEANTPSVGVVFKPVPEASLYASYVEALQQGDSTSDATAVNANQVLPPSISKQYETGVKARIGEMDLTGALFHIDKVNAGIDPSDHMYKQDGREIHQGLEVTAIGKLTDRLTLGGGFTVMDAHIEKAQAAPATKGKTPINVPEEMARLWVEYALPFVPDLSVTGGMNYYGERPVDSLNTQYMDGATIFDAGLRYTPELYGHPVTVNLNVSNVFDTAYWAYYRSSDGLVLGAPRVFSLSVRTEW</sequence>
<comment type="caution">
    <text evidence="15">The sequence shown here is derived from an EMBL/GenBank/DDBJ whole genome shotgun (WGS) entry which is preliminary data.</text>
</comment>
<dbReference type="InterPro" id="IPR012910">
    <property type="entry name" value="Plug_dom"/>
</dbReference>
<evidence type="ECO:0000259" key="14">
    <source>
        <dbReference type="Pfam" id="PF07715"/>
    </source>
</evidence>
<evidence type="ECO:0000256" key="4">
    <source>
        <dbReference type="ARBA" id="ARBA00022452"/>
    </source>
</evidence>
<dbReference type="PROSITE" id="PS52016">
    <property type="entry name" value="TONB_DEPENDENT_REC_3"/>
    <property type="match status" value="1"/>
</dbReference>
<comment type="similarity">
    <text evidence="2 10 11">Belongs to the TonB-dependent receptor family.</text>
</comment>
<evidence type="ECO:0000313" key="15">
    <source>
        <dbReference type="EMBL" id="NFV79259.1"/>
    </source>
</evidence>
<evidence type="ECO:0000256" key="5">
    <source>
        <dbReference type="ARBA" id="ARBA00022692"/>
    </source>
</evidence>
<keyword evidence="8 15" id="KW-0675">Receptor</keyword>
<feature type="domain" description="TonB-dependent receptor plug" evidence="14">
    <location>
        <begin position="75"/>
        <end position="175"/>
    </location>
</feature>
<evidence type="ECO:0000256" key="8">
    <source>
        <dbReference type="ARBA" id="ARBA00023170"/>
    </source>
</evidence>
<dbReference type="InterPro" id="IPR000531">
    <property type="entry name" value="Beta-barrel_TonB"/>
</dbReference>
<evidence type="ECO:0000256" key="3">
    <source>
        <dbReference type="ARBA" id="ARBA00022448"/>
    </source>
</evidence>
<keyword evidence="3 10" id="KW-0813">Transport</keyword>
<dbReference type="RefSeq" id="WP_163675306.1">
    <property type="nucleotide sequence ID" value="NZ_JAAIYP010000026.1"/>
</dbReference>
<feature type="signal peptide" evidence="12">
    <location>
        <begin position="1"/>
        <end position="30"/>
    </location>
</feature>
<keyword evidence="16" id="KW-1185">Reference proteome</keyword>
<dbReference type="Proteomes" id="UP000480684">
    <property type="component" value="Unassembled WGS sequence"/>
</dbReference>
<dbReference type="Pfam" id="PF07715">
    <property type="entry name" value="Plug"/>
    <property type="match status" value="1"/>
</dbReference>
<evidence type="ECO:0000256" key="10">
    <source>
        <dbReference type="PROSITE-ProRule" id="PRU01360"/>
    </source>
</evidence>
<organism evidence="15 16">
    <name type="scientific">Magnetospirillum aberrantis SpK</name>
    <dbReference type="NCBI Taxonomy" id="908842"/>
    <lineage>
        <taxon>Bacteria</taxon>
        <taxon>Pseudomonadati</taxon>
        <taxon>Pseudomonadota</taxon>
        <taxon>Alphaproteobacteria</taxon>
        <taxon>Rhodospirillales</taxon>
        <taxon>Rhodospirillaceae</taxon>
        <taxon>Magnetospirillum</taxon>
    </lineage>
</organism>
<evidence type="ECO:0000256" key="11">
    <source>
        <dbReference type="RuleBase" id="RU003357"/>
    </source>
</evidence>
<dbReference type="EMBL" id="JAAIYP010000026">
    <property type="protein sequence ID" value="NFV79259.1"/>
    <property type="molecule type" value="Genomic_DNA"/>
</dbReference>
<evidence type="ECO:0000259" key="13">
    <source>
        <dbReference type="Pfam" id="PF00593"/>
    </source>
</evidence>
<feature type="chain" id="PRO_5028959011" evidence="12">
    <location>
        <begin position="31"/>
        <end position="728"/>
    </location>
</feature>
<dbReference type="GO" id="GO:0015344">
    <property type="term" value="F:siderophore uptake transmembrane transporter activity"/>
    <property type="evidence" value="ECO:0007669"/>
    <property type="project" value="TreeGrafter"/>
</dbReference>
<feature type="domain" description="TonB-dependent receptor-like beta-barrel" evidence="13">
    <location>
        <begin position="272"/>
        <end position="697"/>
    </location>
</feature>